<comment type="caution">
    <text evidence="1">The sequence shown here is derived from an EMBL/GenBank/DDBJ whole genome shotgun (WGS) entry which is preliminary data.</text>
</comment>
<accession>A0A6A4EDF9</accession>
<evidence type="ECO:0000313" key="2">
    <source>
        <dbReference type="Proteomes" id="UP000434957"/>
    </source>
</evidence>
<name>A0A6A4EDF9_9STRA</name>
<reference evidence="1 2" key="1">
    <citation type="submission" date="2018-08" db="EMBL/GenBank/DDBJ databases">
        <title>Genomic investigation of the strawberry pathogen Phytophthora fragariae indicates pathogenicity is determined by transcriptional variation in three key races.</title>
        <authorList>
            <person name="Adams T.M."/>
            <person name="Armitage A.D."/>
            <person name="Sobczyk M.K."/>
            <person name="Bates H.J."/>
            <person name="Dunwell J.M."/>
            <person name="Nellist C.F."/>
            <person name="Harrison R.J."/>
        </authorList>
    </citation>
    <scope>NUCLEOTIDE SEQUENCE [LARGE SCALE GENOMIC DNA]</scope>
    <source>
        <strain evidence="1 2">SCRP333</strain>
    </source>
</reference>
<keyword evidence="2" id="KW-1185">Reference proteome</keyword>
<organism evidence="1 2">
    <name type="scientific">Phytophthora rubi</name>
    <dbReference type="NCBI Taxonomy" id="129364"/>
    <lineage>
        <taxon>Eukaryota</taxon>
        <taxon>Sar</taxon>
        <taxon>Stramenopiles</taxon>
        <taxon>Oomycota</taxon>
        <taxon>Peronosporomycetes</taxon>
        <taxon>Peronosporales</taxon>
        <taxon>Peronosporaceae</taxon>
        <taxon>Phytophthora</taxon>
    </lineage>
</organism>
<dbReference type="EMBL" id="QXFT01001366">
    <property type="protein sequence ID" value="KAE9320607.1"/>
    <property type="molecule type" value="Genomic_DNA"/>
</dbReference>
<gene>
    <name evidence="1" type="ORF">PR003_g17674</name>
</gene>
<evidence type="ECO:0000313" key="1">
    <source>
        <dbReference type="EMBL" id="KAE9320607.1"/>
    </source>
</evidence>
<dbReference type="AlphaFoldDB" id="A0A6A4EDF9"/>
<proteinExistence type="predicted"/>
<sequence>MSKTLKGQGRKEMIPFSDGLVIFMKDMRRDEEVRS</sequence>
<dbReference type="Proteomes" id="UP000434957">
    <property type="component" value="Unassembled WGS sequence"/>
</dbReference>
<protein>
    <submittedName>
        <fullName evidence="1">Uncharacterized protein</fullName>
    </submittedName>
</protein>